<protein>
    <submittedName>
        <fullName evidence="1">Uncharacterized protein</fullName>
    </submittedName>
</protein>
<accession>A0ACB7XEP9</accession>
<evidence type="ECO:0000313" key="2">
    <source>
        <dbReference type="Proteomes" id="UP000828048"/>
    </source>
</evidence>
<dbReference type="Proteomes" id="UP000828048">
    <property type="component" value="Chromosome 10"/>
</dbReference>
<reference evidence="1 2" key="1">
    <citation type="journal article" date="2021" name="Hortic Res">
        <title>High-quality reference genome and annotation aids understanding of berry development for evergreen blueberry (Vaccinium darrowii).</title>
        <authorList>
            <person name="Yu J."/>
            <person name="Hulse-Kemp A.M."/>
            <person name="Babiker E."/>
            <person name="Staton M."/>
        </authorList>
    </citation>
    <scope>NUCLEOTIDE SEQUENCE [LARGE SCALE GENOMIC DNA]</scope>
    <source>
        <strain evidence="2">cv. NJ 8807/NJ 8810</strain>
        <tissue evidence="1">Young leaf</tissue>
    </source>
</reference>
<keyword evidence="2" id="KW-1185">Reference proteome</keyword>
<comment type="caution">
    <text evidence="1">The sequence shown here is derived from an EMBL/GenBank/DDBJ whole genome shotgun (WGS) entry which is preliminary data.</text>
</comment>
<organism evidence="1 2">
    <name type="scientific">Vaccinium darrowii</name>
    <dbReference type="NCBI Taxonomy" id="229202"/>
    <lineage>
        <taxon>Eukaryota</taxon>
        <taxon>Viridiplantae</taxon>
        <taxon>Streptophyta</taxon>
        <taxon>Embryophyta</taxon>
        <taxon>Tracheophyta</taxon>
        <taxon>Spermatophyta</taxon>
        <taxon>Magnoliopsida</taxon>
        <taxon>eudicotyledons</taxon>
        <taxon>Gunneridae</taxon>
        <taxon>Pentapetalae</taxon>
        <taxon>asterids</taxon>
        <taxon>Ericales</taxon>
        <taxon>Ericaceae</taxon>
        <taxon>Vaccinioideae</taxon>
        <taxon>Vaccinieae</taxon>
        <taxon>Vaccinium</taxon>
    </lineage>
</organism>
<dbReference type="EMBL" id="CM037160">
    <property type="protein sequence ID" value="KAH7839258.1"/>
    <property type="molecule type" value="Genomic_DNA"/>
</dbReference>
<proteinExistence type="predicted"/>
<evidence type="ECO:0000313" key="1">
    <source>
        <dbReference type="EMBL" id="KAH7839258.1"/>
    </source>
</evidence>
<gene>
    <name evidence="1" type="ORF">Vadar_001868</name>
</gene>
<name>A0ACB7XEP9_9ERIC</name>
<sequence>MNNVLSSSVRLRLLEFLIQSAQQLQVRPIVKYSALSLFADRFCPSLSRPSNDKENWLLHPMRESNLQLFSLVSIWISSKIHDSQPLSVKSLKFWGDNMIKEQHFTTRDFLEAEVLLMQALDFEIGTDNIAFKFLEELFVEFEGVARVGQLVNFEAAMDIMDLVYEKEETSTLYYSPRNLASSILVATYVVTVPKQKWEFPVLPWVKFVTSCKEEEILEIVRDILKHIFEPSSCVEELQDSFGFSLGILSHVWALYKWLV</sequence>